<organism evidence="1 2">
    <name type="scientific">Massilia cellulosiltytica</name>
    <dbReference type="NCBI Taxonomy" id="2683234"/>
    <lineage>
        <taxon>Bacteria</taxon>
        <taxon>Pseudomonadati</taxon>
        <taxon>Pseudomonadota</taxon>
        <taxon>Betaproteobacteria</taxon>
        <taxon>Burkholderiales</taxon>
        <taxon>Oxalobacteraceae</taxon>
        <taxon>Telluria group</taxon>
        <taxon>Massilia</taxon>
    </lineage>
</organism>
<name>A0A7X3G3A5_9BURK</name>
<proteinExistence type="predicted"/>
<dbReference type="SUPFAM" id="SSF54427">
    <property type="entry name" value="NTF2-like"/>
    <property type="match status" value="1"/>
</dbReference>
<evidence type="ECO:0000313" key="1">
    <source>
        <dbReference type="EMBL" id="MVW62916.1"/>
    </source>
</evidence>
<dbReference type="InterPro" id="IPR032710">
    <property type="entry name" value="NTF2-like_dom_sf"/>
</dbReference>
<dbReference type="EMBL" id="WSES01000007">
    <property type="protein sequence ID" value="MVW62916.1"/>
    <property type="molecule type" value="Genomic_DNA"/>
</dbReference>
<accession>A0A7X3G3A5</accession>
<dbReference type="InterPro" id="IPR009783">
    <property type="entry name" value="DUF1348"/>
</dbReference>
<reference evidence="1 2" key="1">
    <citation type="submission" date="2019-12" db="EMBL/GenBank/DDBJ databases">
        <authorList>
            <person name="Li C."/>
            <person name="Zhao J."/>
        </authorList>
    </citation>
    <scope>NUCLEOTIDE SEQUENCE [LARGE SCALE GENOMIC DNA]</scope>
    <source>
        <strain evidence="1 2">NEAU-DD11</strain>
    </source>
</reference>
<gene>
    <name evidence="1" type="ORF">GPY61_23645</name>
</gene>
<dbReference type="Pfam" id="PF07080">
    <property type="entry name" value="DUF1348"/>
    <property type="match status" value="1"/>
</dbReference>
<dbReference type="Proteomes" id="UP000443353">
    <property type="component" value="Unassembled WGS sequence"/>
</dbReference>
<comment type="caution">
    <text evidence="1">The sequence shown here is derived from an EMBL/GenBank/DDBJ whole genome shotgun (WGS) entry which is preliminary data.</text>
</comment>
<sequence>MPRQRQQAIDTCVFAKEAQQDEQSKNLDEALEESFPASDPVAISITAIDPAGRGSKGRKDIIAFLKRKRTRELDYRLIKELWAFE</sequence>
<protein>
    <submittedName>
        <fullName evidence="1">DUF1348 family protein</fullName>
    </submittedName>
</protein>
<dbReference type="Gene3D" id="3.10.450.50">
    <property type="match status" value="1"/>
</dbReference>
<dbReference type="AlphaFoldDB" id="A0A7X3G3A5"/>
<keyword evidence="2" id="KW-1185">Reference proteome</keyword>
<evidence type="ECO:0000313" key="2">
    <source>
        <dbReference type="Proteomes" id="UP000443353"/>
    </source>
</evidence>